<dbReference type="PROSITE" id="PS50017">
    <property type="entry name" value="DEATH_DOMAIN"/>
    <property type="match status" value="1"/>
</dbReference>
<accession>A0A8J1TKY6</accession>
<keyword evidence="4" id="KW-1185">Reference proteome</keyword>
<protein>
    <submittedName>
        <fullName evidence="3">Uncharacterized protein</fullName>
    </submittedName>
</protein>
<evidence type="ECO:0000256" key="2">
    <source>
        <dbReference type="SAM" id="MobiDB-lite"/>
    </source>
</evidence>
<proteinExistence type="predicted"/>
<dbReference type="GO" id="GO:0007165">
    <property type="term" value="P:signal transduction"/>
    <property type="evidence" value="ECO:0007669"/>
    <property type="project" value="InterPro"/>
</dbReference>
<reference evidence="3" key="1">
    <citation type="submission" date="2022-03" db="EMBL/GenBank/DDBJ databases">
        <authorList>
            <person name="Martin C."/>
        </authorList>
    </citation>
    <scope>NUCLEOTIDE SEQUENCE</scope>
</reference>
<dbReference type="SUPFAM" id="SSF47986">
    <property type="entry name" value="DEATH domain"/>
    <property type="match status" value="1"/>
</dbReference>
<evidence type="ECO:0000313" key="4">
    <source>
        <dbReference type="Proteomes" id="UP000749559"/>
    </source>
</evidence>
<keyword evidence="1" id="KW-0175">Coiled coil</keyword>
<gene>
    <name evidence="3" type="ORF">OFUS_LOCUS25620</name>
</gene>
<feature type="coiled-coil region" evidence="1">
    <location>
        <begin position="312"/>
        <end position="359"/>
    </location>
</feature>
<feature type="region of interest" description="Disordered" evidence="2">
    <location>
        <begin position="374"/>
        <end position="443"/>
    </location>
</feature>
<dbReference type="InterPro" id="IPR011029">
    <property type="entry name" value="DEATH-like_dom_sf"/>
</dbReference>
<organism evidence="3 4">
    <name type="scientific">Owenia fusiformis</name>
    <name type="common">Polychaete worm</name>
    <dbReference type="NCBI Taxonomy" id="6347"/>
    <lineage>
        <taxon>Eukaryota</taxon>
        <taxon>Metazoa</taxon>
        <taxon>Spiralia</taxon>
        <taxon>Lophotrochozoa</taxon>
        <taxon>Annelida</taxon>
        <taxon>Polychaeta</taxon>
        <taxon>Sedentaria</taxon>
        <taxon>Canalipalpata</taxon>
        <taxon>Sabellida</taxon>
        <taxon>Oweniida</taxon>
        <taxon>Oweniidae</taxon>
        <taxon>Owenia</taxon>
    </lineage>
</organism>
<dbReference type="AlphaFoldDB" id="A0A8J1TKY6"/>
<evidence type="ECO:0000256" key="1">
    <source>
        <dbReference type="SAM" id="Coils"/>
    </source>
</evidence>
<sequence length="597" mass="69605">MATMMDLAHELEDTILYEISELLGDDVNKVFIHLGFEMPFIQTRRMSSPHNAAEWIFQLFVTWKQKQHVDTNKKEELVKALKHVERHDLVKRVNAKKSESQALTAERSRSLTFSCLLLDVILNLLKTHIETRMNEVFGHFIETGDVSTLQEILADAKYDCERYPPEKMSSLEELANSFLEPHNRFAGKIQSITNLHVFLHLILHVPKVNASLHKPDLLIVLTKYIKQIATSWGHSSGMTVKDFQQNITKLKMIIRIIAWDNDALRARTLKMLDMWQQKGEIFTNINEITDRRMIELAVESWDTYTKVVGSKVEEFKEETQDMKNLIDTFENKNRIKEQVDRLSSKVEEHDEQIRENKDNISLLSTQIEGIKTCLPTDERSVGRKQIMPPTASDKEQPTIDSTRQIHMQPTNDDPQPTSPTRQLTTLPRNDKQQSLISKHKNQTQEGIKCGKDISGISCEDVVKMADRQIRQNSIDLRQNSEDLENSNQLLKLLKDVIEQHEKTIKKQQDEIDSDKETISNNVKEIKRRGQHIQQLMNDSSKSKEAHEQELKLEREKIEKLKKQNEELENKYKSECERNEQLIKEVERFKQELKDKNN</sequence>
<dbReference type="Gene3D" id="1.10.533.10">
    <property type="entry name" value="Death Domain, Fas"/>
    <property type="match status" value="1"/>
</dbReference>
<dbReference type="Proteomes" id="UP000749559">
    <property type="component" value="Unassembled WGS sequence"/>
</dbReference>
<feature type="coiled-coil region" evidence="1">
    <location>
        <begin position="483"/>
        <end position="595"/>
    </location>
</feature>
<feature type="compositionally biased region" description="Polar residues" evidence="2">
    <location>
        <begin position="398"/>
        <end position="436"/>
    </location>
</feature>
<name>A0A8J1TKY6_OWEFU</name>
<comment type="caution">
    <text evidence="3">The sequence shown here is derived from an EMBL/GenBank/DDBJ whole genome shotgun (WGS) entry which is preliminary data.</text>
</comment>
<evidence type="ECO:0000313" key="3">
    <source>
        <dbReference type="EMBL" id="CAH1801884.1"/>
    </source>
</evidence>
<dbReference type="EMBL" id="CAIIXF020000012">
    <property type="protein sequence ID" value="CAH1801884.1"/>
    <property type="molecule type" value="Genomic_DNA"/>
</dbReference>
<dbReference type="InterPro" id="IPR000488">
    <property type="entry name" value="Death_dom"/>
</dbReference>